<sequence length="86" mass="9557">MGGPYLCPGCKTNRTRFNMIEQIPKGVKLDPESGEVVEEFSNDNLDTFHIPYNGSHFRVQCGACGLIENEETFKARASSSKNPFLS</sequence>
<protein>
    <submittedName>
        <fullName evidence="1">DNA alkylation repair protein</fullName>
    </submittedName>
</protein>
<dbReference type="EMBL" id="JAKIJS010000001">
    <property type="protein sequence ID" value="MCF6137275.1"/>
    <property type="molecule type" value="Genomic_DNA"/>
</dbReference>
<accession>A0ABS9H0U9</accession>
<gene>
    <name evidence="1" type="ORF">L2716_05980</name>
</gene>
<keyword evidence="2" id="KW-1185">Reference proteome</keyword>
<comment type="caution">
    <text evidence="1">The sequence shown here is derived from an EMBL/GenBank/DDBJ whole genome shotgun (WGS) entry which is preliminary data.</text>
</comment>
<dbReference type="RefSeq" id="WP_236332733.1">
    <property type="nucleotide sequence ID" value="NZ_JAKIJS010000001.1"/>
</dbReference>
<organism evidence="1 2">
    <name type="scientific">Pseudalkalibacillus berkeleyi</name>
    <dbReference type="NCBI Taxonomy" id="1069813"/>
    <lineage>
        <taxon>Bacteria</taxon>
        <taxon>Bacillati</taxon>
        <taxon>Bacillota</taxon>
        <taxon>Bacilli</taxon>
        <taxon>Bacillales</taxon>
        <taxon>Fictibacillaceae</taxon>
        <taxon>Pseudalkalibacillus</taxon>
    </lineage>
</organism>
<evidence type="ECO:0000313" key="2">
    <source>
        <dbReference type="Proteomes" id="UP001649381"/>
    </source>
</evidence>
<proteinExistence type="predicted"/>
<reference evidence="1 2" key="1">
    <citation type="submission" date="2022-01" db="EMBL/GenBank/DDBJ databases">
        <title>Alkalihalobacillus sp. EGI L200015, a novel bacterium isolated from a salt lake sediment.</title>
        <authorList>
            <person name="Gao L."/>
            <person name="Fang B.-Z."/>
            <person name="Li W.-J."/>
        </authorList>
    </citation>
    <scope>NUCLEOTIDE SEQUENCE [LARGE SCALE GENOMIC DNA]</scope>
    <source>
        <strain evidence="1 2">KCTC 12718</strain>
    </source>
</reference>
<name>A0ABS9H0U9_9BACL</name>
<dbReference type="Proteomes" id="UP001649381">
    <property type="component" value="Unassembled WGS sequence"/>
</dbReference>
<evidence type="ECO:0000313" key="1">
    <source>
        <dbReference type="EMBL" id="MCF6137275.1"/>
    </source>
</evidence>